<comment type="caution">
    <text evidence="1">The sequence shown here is derived from an EMBL/GenBank/DDBJ whole genome shotgun (WGS) entry which is preliminary data.</text>
</comment>
<organism evidence="1 2">
    <name type="scientific">Nocardioides salarius</name>
    <dbReference type="NCBI Taxonomy" id="374513"/>
    <lineage>
        <taxon>Bacteria</taxon>
        <taxon>Bacillati</taxon>
        <taxon>Actinomycetota</taxon>
        <taxon>Actinomycetes</taxon>
        <taxon>Propionibacteriales</taxon>
        <taxon>Nocardioidaceae</taxon>
        <taxon>Nocardioides</taxon>
    </lineage>
</organism>
<proteinExistence type="predicted"/>
<reference evidence="1 2" key="1">
    <citation type="submission" date="2021-01" db="EMBL/GenBank/DDBJ databases">
        <title>Sequencing the genomes of 1000 actinobacteria strains.</title>
        <authorList>
            <person name="Klenk H.-P."/>
        </authorList>
    </citation>
    <scope>NUCLEOTIDE SEQUENCE [LARGE SCALE GENOMIC DNA]</scope>
    <source>
        <strain evidence="1 2">DSM 18239</strain>
    </source>
</reference>
<protein>
    <submittedName>
        <fullName evidence="1">Uncharacterized protein</fullName>
    </submittedName>
</protein>
<evidence type="ECO:0000313" key="1">
    <source>
        <dbReference type="EMBL" id="MBM7510215.1"/>
    </source>
</evidence>
<accession>A0ABS2MGA4</accession>
<dbReference type="RefSeq" id="WP_193671140.1">
    <property type="nucleotide sequence ID" value="NZ_JACDTV010000028.1"/>
</dbReference>
<dbReference type="EMBL" id="JAFBBZ010000001">
    <property type="protein sequence ID" value="MBM7510215.1"/>
    <property type="molecule type" value="Genomic_DNA"/>
</dbReference>
<gene>
    <name evidence="1" type="ORF">JOE61_004029</name>
</gene>
<name>A0ABS2MGA4_9ACTN</name>
<evidence type="ECO:0000313" key="2">
    <source>
        <dbReference type="Proteomes" id="UP000732378"/>
    </source>
</evidence>
<sequence length="176" mass="18656">MSMINAAAPYRRDDRQAVRVPVVMPLVEVDVDEKGFLTVKLDHEPYSADGSLTRDDLQRILDEIAADLGTAVRVEVHEADGNTFTDIVTPARPRLRMVKPLREAATTVGEVTGGGFLPNEEVAVAVVVANQVASTDGTARLRLPPALLEAHPGLVVFMGKRSGTVMVSASADGGAA</sequence>
<dbReference type="Proteomes" id="UP000732378">
    <property type="component" value="Unassembled WGS sequence"/>
</dbReference>
<keyword evidence="2" id="KW-1185">Reference proteome</keyword>